<dbReference type="GO" id="GO:0004315">
    <property type="term" value="F:3-oxoacyl-[acyl-carrier-protein] synthase activity"/>
    <property type="evidence" value="ECO:0007669"/>
    <property type="project" value="InterPro"/>
</dbReference>
<dbReference type="PROSITE" id="PS00606">
    <property type="entry name" value="KS3_1"/>
    <property type="match status" value="1"/>
</dbReference>
<feature type="compositionally biased region" description="Basic and acidic residues" evidence="4">
    <location>
        <begin position="231"/>
        <end position="243"/>
    </location>
</feature>
<dbReference type="InterPro" id="IPR050091">
    <property type="entry name" value="PKS_NRPS_Biosynth_Enz"/>
</dbReference>
<dbReference type="InterPro" id="IPR036736">
    <property type="entry name" value="ACP-like_sf"/>
</dbReference>
<dbReference type="InterPro" id="IPR006162">
    <property type="entry name" value="Ppantetheine_attach_site"/>
</dbReference>
<dbReference type="WBParaSite" id="scaffold4632_cov258.g8458">
    <property type="protein sequence ID" value="scaffold4632_cov258.g8458"/>
    <property type="gene ID" value="scaffold4632_cov258.g8458"/>
</dbReference>
<name>A0A915MLW4_MELJA</name>
<dbReference type="PROSITE" id="PS50075">
    <property type="entry name" value="CARRIER"/>
    <property type="match status" value="2"/>
</dbReference>
<feature type="compositionally biased region" description="Acidic residues" evidence="4">
    <location>
        <begin position="244"/>
        <end position="266"/>
    </location>
</feature>
<dbReference type="InterPro" id="IPR018201">
    <property type="entry name" value="Ketoacyl_synth_AS"/>
</dbReference>
<dbReference type="GO" id="GO:0006633">
    <property type="term" value="P:fatty acid biosynthetic process"/>
    <property type="evidence" value="ECO:0007669"/>
    <property type="project" value="InterPro"/>
</dbReference>
<feature type="compositionally biased region" description="Acidic residues" evidence="4">
    <location>
        <begin position="138"/>
        <end position="169"/>
    </location>
</feature>
<keyword evidence="1" id="KW-0596">Phosphopantetheine</keyword>
<dbReference type="GO" id="GO:0004312">
    <property type="term" value="F:fatty acid synthase activity"/>
    <property type="evidence" value="ECO:0007669"/>
    <property type="project" value="TreeGrafter"/>
</dbReference>
<evidence type="ECO:0000256" key="1">
    <source>
        <dbReference type="ARBA" id="ARBA00022450"/>
    </source>
</evidence>
<reference evidence="8" key="1">
    <citation type="submission" date="2022-11" db="UniProtKB">
        <authorList>
            <consortium name="WormBaseParasite"/>
        </authorList>
    </citation>
    <scope>IDENTIFICATION</scope>
</reference>
<evidence type="ECO:0000313" key="8">
    <source>
        <dbReference type="WBParaSite" id="scaffold4632_cov258.g8458"/>
    </source>
</evidence>
<dbReference type="SUPFAM" id="SSF47336">
    <property type="entry name" value="ACP-like"/>
    <property type="match status" value="2"/>
</dbReference>
<dbReference type="Gene3D" id="1.10.1200.10">
    <property type="entry name" value="ACP-like"/>
    <property type="match status" value="2"/>
</dbReference>
<dbReference type="InterPro" id="IPR016039">
    <property type="entry name" value="Thiolase-like"/>
</dbReference>
<dbReference type="InterPro" id="IPR020841">
    <property type="entry name" value="PKS_Beta-ketoAc_synthase_dom"/>
</dbReference>
<evidence type="ECO:0000256" key="4">
    <source>
        <dbReference type="SAM" id="MobiDB-lite"/>
    </source>
</evidence>
<evidence type="ECO:0000259" key="6">
    <source>
        <dbReference type="PROSITE" id="PS52004"/>
    </source>
</evidence>
<keyword evidence="2" id="KW-0597">Phosphoprotein</keyword>
<dbReference type="PANTHER" id="PTHR43775">
    <property type="entry name" value="FATTY ACID SYNTHASE"/>
    <property type="match status" value="1"/>
</dbReference>
<dbReference type="Pfam" id="PF02801">
    <property type="entry name" value="Ketoacyl-synt_C"/>
    <property type="match status" value="1"/>
</dbReference>
<protein>
    <submittedName>
        <fullName evidence="8">Fatty acid synthase</fullName>
    </submittedName>
</protein>
<keyword evidence="3" id="KW-0808">Transferase</keyword>
<sequence length="1047" mass="119612">MTKVYDKNSQLLLIIYFEINEKNKQDKVQNNRLPTINYKNKQNPLVNLQKSAKLKSLELTEKIEQILISALPSAQLPINWIDMGLTQLGLDSLSLMALAQALNQKFEINGNIGITPADVFMIGRARELVELVSQKLENEEDIEEEGNVVEEGEDNEEDTEEGEENEERDTEEKEFKEDEKEEDEEDDEEHEKEREEESDEDVDKNEEEEEQEEGEEDGKLEEEQNSEDNEEGNRVEEAQNKNEDNEEEDGYETEDEEEEEENEENFEGNLPASKEDQYFKLARECIFAVEEFNTEKKPFNENPNVWIEISNQKNFEIIFKIKRMGDKEIEHSIDMKNIKNNQKFEENVEMLFGIIYERNEVEMEKDKVGMAARKPGTNEILGWLGLSGLSTDLALYCFKIALRYRPTQLMIGRFDWEKMKEKFEGLYKRFEDIGEDLGEENEEENKIFFKKVKEDSRNFQKVKSLKTPKIPNFEEIITSAIREQLKIVNYDNNEDKSLEFVQNSNFNSLGFMEMGLDSLRLYQLTSDLNERLERFGLKINIIDLFERGNVEKLGEYLNKRLKENEGRGVEKKSIRPISTKNERKNVEFKLEDENIILEEILELSKNHLMFGRPLVPAALQIQHFIERLKSLNLDIEKTTGLSITEWRHLDPQIRLLAQHSYVAIENSGNLERKSQIRVGCFVAAEESSPEYKQVDEREGALGSLLGMYRRNQQTFCAQWLSHLLELTGPSINVYSACSSSFSAIAQAQQALLTGEADLCLVGAVHLVHPNQIGHQPMPGQPLAKSSNSWPFCSTSDGLMRGSACAVIVLGKPIEAILRGDPILGIIKSVAINNDAGRKPNFMSPSIEGQQAVIERALEQSGVPRNEIPFWECHAAGTTIGDNIELSAIYKAFFKEKTEKEENNNLFVGSCKANIGHCFAASGICSIIKLLKMLETGLLPPQLLPNNDVMFADLLNPFNGQLIIHSGSEAKEILPSKINKNPKLDEMSNTLLSRRENHQCFRAFVLARNLEELTKGLIRIANNEDIVENSVNNEENLAVFFSPQGGEL</sequence>
<dbReference type="InterPro" id="IPR014030">
    <property type="entry name" value="Ketoacyl_synth_N"/>
</dbReference>
<dbReference type="InterPro" id="IPR009081">
    <property type="entry name" value="PP-bd_ACP"/>
</dbReference>
<dbReference type="Pfam" id="PF00109">
    <property type="entry name" value="ketoacyl-synt"/>
    <property type="match status" value="1"/>
</dbReference>
<accession>A0A915MLW4</accession>
<dbReference type="Gene3D" id="3.40.47.10">
    <property type="match status" value="1"/>
</dbReference>
<dbReference type="PROSITE" id="PS52004">
    <property type="entry name" value="KS3_2"/>
    <property type="match status" value="1"/>
</dbReference>
<dbReference type="GO" id="GO:0005737">
    <property type="term" value="C:cytoplasm"/>
    <property type="evidence" value="ECO:0007669"/>
    <property type="project" value="TreeGrafter"/>
</dbReference>
<dbReference type="SMART" id="SM00825">
    <property type="entry name" value="PKS_KS"/>
    <property type="match status" value="1"/>
</dbReference>
<dbReference type="AlphaFoldDB" id="A0A915MLW4"/>
<dbReference type="InterPro" id="IPR014031">
    <property type="entry name" value="Ketoacyl_synth_C"/>
</dbReference>
<feature type="compositionally biased region" description="Acidic residues" evidence="4">
    <location>
        <begin position="179"/>
        <end position="230"/>
    </location>
</feature>
<dbReference type="Proteomes" id="UP000887561">
    <property type="component" value="Unplaced"/>
</dbReference>
<proteinExistence type="predicted"/>
<feature type="domain" description="Carrier" evidence="5">
    <location>
        <begin position="57"/>
        <end position="136"/>
    </location>
</feature>
<dbReference type="SUPFAM" id="SSF53901">
    <property type="entry name" value="Thiolase-like"/>
    <property type="match status" value="1"/>
</dbReference>
<evidence type="ECO:0000313" key="7">
    <source>
        <dbReference type="Proteomes" id="UP000887561"/>
    </source>
</evidence>
<feature type="domain" description="Ketosynthase family 3 (KS3)" evidence="6">
    <location>
        <begin position="536"/>
        <end position="965"/>
    </location>
</feature>
<dbReference type="CDD" id="cd00833">
    <property type="entry name" value="PKS"/>
    <property type="match status" value="1"/>
</dbReference>
<evidence type="ECO:0000256" key="2">
    <source>
        <dbReference type="ARBA" id="ARBA00022553"/>
    </source>
</evidence>
<feature type="domain" description="Carrier" evidence="5">
    <location>
        <begin position="471"/>
        <end position="561"/>
    </location>
</feature>
<evidence type="ECO:0000256" key="3">
    <source>
        <dbReference type="ARBA" id="ARBA00022679"/>
    </source>
</evidence>
<dbReference type="GO" id="GO:0005886">
    <property type="term" value="C:plasma membrane"/>
    <property type="evidence" value="ECO:0007669"/>
    <property type="project" value="TreeGrafter"/>
</dbReference>
<dbReference type="PANTHER" id="PTHR43775:SF37">
    <property type="entry name" value="SI:DKEY-61P9.11"/>
    <property type="match status" value="1"/>
</dbReference>
<organism evidence="7 8">
    <name type="scientific">Meloidogyne javanica</name>
    <name type="common">Root-knot nematode worm</name>
    <dbReference type="NCBI Taxonomy" id="6303"/>
    <lineage>
        <taxon>Eukaryota</taxon>
        <taxon>Metazoa</taxon>
        <taxon>Ecdysozoa</taxon>
        <taxon>Nematoda</taxon>
        <taxon>Chromadorea</taxon>
        <taxon>Rhabditida</taxon>
        <taxon>Tylenchina</taxon>
        <taxon>Tylenchomorpha</taxon>
        <taxon>Tylenchoidea</taxon>
        <taxon>Meloidogynidae</taxon>
        <taxon>Meloidogyninae</taxon>
        <taxon>Meloidogyne</taxon>
        <taxon>Meloidogyne incognita group</taxon>
    </lineage>
</organism>
<dbReference type="PROSITE" id="PS00012">
    <property type="entry name" value="PHOSPHOPANTETHEINE"/>
    <property type="match status" value="1"/>
</dbReference>
<dbReference type="Pfam" id="PF00550">
    <property type="entry name" value="PP-binding"/>
    <property type="match status" value="2"/>
</dbReference>
<feature type="region of interest" description="Disordered" evidence="4">
    <location>
        <begin position="136"/>
        <end position="273"/>
    </location>
</feature>
<evidence type="ECO:0000259" key="5">
    <source>
        <dbReference type="PROSITE" id="PS50075"/>
    </source>
</evidence>
<keyword evidence="7" id="KW-1185">Reference proteome</keyword>